<feature type="transmembrane region" description="Helical" evidence="8">
    <location>
        <begin position="228"/>
        <end position="246"/>
    </location>
</feature>
<feature type="transmembrane region" description="Helical" evidence="8">
    <location>
        <begin position="86"/>
        <end position="106"/>
    </location>
</feature>
<keyword evidence="4 8" id="KW-1133">Transmembrane helix</keyword>
<accession>A0ABR4MY20</accession>
<evidence type="ECO:0000313" key="9">
    <source>
        <dbReference type="EMBL" id="KAL2912170.1"/>
    </source>
</evidence>
<keyword evidence="3 8" id="KW-0812">Transmembrane</keyword>
<dbReference type="Proteomes" id="UP001527925">
    <property type="component" value="Unassembled WGS sequence"/>
</dbReference>
<evidence type="ECO:0000256" key="3">
    <source>
        <dbReference type="ARBA" id="ARBA00022692"/>
    </source>
</evidence>
<dbReference type="PANTHER" id="PTHR13906:SF4">
    <property type="entry name" value="LYSOPHOSPHOLIPID ACYLTRANSFERASE 6"/>
    <property type="match status" value="1"/>
</dbReference>
<dbReference type="EMBL" id="JADGIZ020000075">
    <property type="protein sequence ID" value="KAL2912170.1"/>
    <property type="molecule type" value="Genomic_DNA"/>
</dbReference>
<feature type="transmembrane region" description="Helical" evidence="8">
    <location>
        <begin position="380"/>
        <end position="398"/>
    </location>
</feature>
<evidence type="ECO:0000313" key="10">
    <source>
        <dbReference type="Proteomes" id="UP001527925"/>
    </source>
</evidence>
<evidence type="ECO:0000256" key="1">
    <source>
        <dbReference type="ARBA" id="ARBA00004141"/>
    </source>
</evidence>
<feature type="transmembrane region" description="Helical" evidence="8">
    <location>
        <begin position="43"/>
        <end position="66"/>
    </location>
</feature>
<gene>
    <name evidence="9" type="primary">ale1_4</name>
    <name evidence="9" type="ORF">HK105_208372</name>
</gene>
<feature type="transmembrane region" description="Helical" evidence="8">
    <location>
        <begin position="12"/>
        <end position="31"/>
    </location>
</feature>
<feature type="transmembrane region" description="Helical" evidence="8">
    <location>
        <begin position="188"/>
        <end position="208"/>
    </location>
</feature>
<reference evidence="9 10" key="1">
    <citation type="submission" date="2023-09" db="EMBL/GenBank/DDBJ databases">
        <title>Pangenome analysis of Batrachochytrium dendrobatidis and related Chytrids.</title>
        <authorList>
            <person name="Yacoub M.N."/>
            <person name="Stajich J.E."/>
            <person name="James T.Y."/>
        </authorList>
    </citation>
    <scope>NUCLEOTIDE SEQUENCE [LARGE SCALE GENOMIC DNA]</scope>
    <source>
        <strain evidence="9 10">JEL0888</strain>
    </source>
</reference>
<keyword evidence="5 8" id="KW-0472">Membrane</keyword>
<keyword evidence="6 9" id="KW-0012">Acyltransferase</keyword>
<dbReference type="GO" id="GO:0016746">
    <property type="term" value="F:acyltransferase activity"/>
    <property type="evidence" value="ECO:0007669"/>
    <property type="project" value="UniProtKB-KW"/>
</dbReference>
<comment type="caution">
    <text evidence="9">The sequence shown here is derived from an EMBL/GenBank/DDBJ whole genome shotgun (WGS) entry which is preliminary data.</text>
</comment>
<dbReference type="Pfam" id="PF03062">
    <property type="entry name" value="MBOAT"/>
    <property type="match status" value="1"/>
</dbReference>
<name>A0ABR4MY20_9FUNG</name>
<organism evidence="9 10">
    <name type="scientific">Polyrhizophydium stewartii</name>
    <dbReference type="NCBI Taxonomy" id="2732419"/>
    <lineage>
        <taxon>Eukaryota</taxon>
        <taxon>Fungi</taxon>
        <taxon>Fungi incertae sedis</taxon>
        <taxon>Chytridiomycota</taxon>
        <taxon>Chytridiomycota incertae sedis</taxon>
        <taxon>Chytridiomycetes</taxon>
        <taxon>Rhizophydiales</taxon>
        <taxon>Rhizophydiales incertae sedis</taxon>
        <taxon>Polyrhizophydium</taxon>
    </lineage>
</organism>
<evidence type="ECO:0000256" key="4">
    <source>
        <dbReference type="ARBA" id="ARBA00022989"/>
    </source>
</evidence>
<dbReference type="PANTHER" id="PTHR13906">
    <property type="entry name" value="PORCUPINE"/>
    <property type="match status" value="1"/>
</dbReference>
<evidence type="ECO:0000256" key="8">
    <source>
        <dbReference type="SAM" id="Phobius"/>
    </source>
</evidence>
<feature type="transmembrane region" description="Helical" evidence="8">
    <location>
        <begin position="350"/>
        <end position="374"/>
    </location>
</feature>
<evidence type="ECO:0000256" key="7">
    <source>
        <dbReference type="SAM" id="MobiDB-lite"/>
    </source>
</evidence>
<keyword evidence="10" id="KW-1185">Reference proteome</keyword>
<proteinExistence type="predicted"/>
<sequence>MDLTGLPLSPGLVRMGICLFSGLPLAALFNLVPPSNPAARHLFSVVTTATLAAALFGLSGMLHMLVPALATYALVRAAGRHAWTPVAVFVGTLAHLSVVQATAQLWHHDDPTYIDMSAPMMMLTIKLSSFAWSVYDGTKPDKPLRPHSANALLAGSATSPADADDLRQDLHEDMRPFAIREMPDLLEFAGFVFFFASVWAGPAFDYQYYYEFTRSQGPYRAVPSRTAAALRVFGLGAFFLTVFLVLDPNWNARNCDNHRFLKEYSFPHRVMLIYVAGFLARIKLAAAWKITESAAIITGIGYTGTDPKTGKPVFDRFENVNIREVELGQNVKAIADAWNKKTSAWLKRAVYLRVAAVAPNTVATGLTTLTSALWHGFYPGYYLAFLSLTFVVFAARSLRRTFHPLFVTVGSPFVPYKPVYDVVGHLVTLWVLNYLFMPFHVRWIDVSVRIWASLYFYGHVVVGITIVVLNVLGGGAAVRRWFAKIVPQSKDGGGKPRAKRGDGGIESDAGVAGDAKKRE</sequence>
<evidence type="ECO:0000256" key="2">
    <source>
        <dbReference type="ARBA" id="ARBA00022679"/>
    </source>
</evidence>
<keyword evidence="2" id="KW-0808">Transferase</keyword>
<feature type="transmembrane region" description="Helical" evidence="8">
    <location>
        <begin position="456"/>
        <end position="478"/>
    </location>
</feature>
<evidence type="ECO:0000256" key="5">
    <source>
        <dbReference type="ARBA" id="ARBA00023136"/>
    </source>
</evidence>
<feature type="transmembrane region" description="Helical" evidence="8">
    <location>
        <begin position="419"/>
        <end position="436"/>
    </location>
</feature>
<protein>
    <submittedName>
        <fullName evidence="9">Lysophospholipid acyltransferase</fullName>
    </submittedName>
</protein>
<dbReference type="InterPro" id="IPR004299">
    <property type="entry name" value="MBOAT_fam"/>
</dbReference>
<evidence type="ECO:0000256" key="6">
    <source>
        <dbReference type="ARBA" id="ARBA00023315"/>
    </source>
</evidence>
<comment type="subcellular location">
    <subcellularLocation>
        <location evidence="1">Membrane</location>
        <topology evidence="1">Multi-pass membrane protein</topology>
    </subcellularLocation>
</comment>
<feature type="region of interest" description="Disordered" evidence="7">
    <location>
        <begin position="488"/>
        <end position="519"/>
    </location>
</feature>
<dbReference type="InterPro" id="IPR049941">
    <property type="entry name" value="LPLAT_7/PORCN-like"/>
</dbReference>